<keyword evidence="1" id="KW-0812">Transmembrane</keyword>
<dbReference type="RefSeq" id="WP_318527722.1">
    <property type="nucleotide sequence ID" value="NZ_CP031700.1"/>
</dbReference>
<dbReference type="Proteomes" id="UP000325713">
    <property type="component" value="Chromosome"/>
</dbReference>
<reference evidence="2 3" key="1">
    <citation type="submission" date="2018-08" db="EMBL/GenBank/DDBJ databases">
        <title>Neisseria zalophi ATCC BAA-2455 complete genome.</title>
        <authorList>
            <person name="Veseli I.A."/>
            <person name="Buttler R."/>
            <person name="Mascarenhas dos Santos A.C."/>
            <person name="Pombert J.-F."/>
        </authorList>
    </citation>
    <scope>NUCLEOTIDE SEQUENCE [LARGE SCALE GENOMIC DNA]</scope>
    <source>
        <strain evidence="2 3">ATCC BAA-2455</strain>
    </source>
</reference>
<evidence type="ECO:0000313" key="2">
    <source>
        <dbReference type="EMBL" id="QEY26911.1"/>
    </source>
</evidence>
<accession>A0A5J6PW52</accession>
<dbReference type="AlphaFoldDB" id="A0A5J6PW52"/>
<feature type="transmembrane region" description="Helical" evidence="1">
    <location>
        <begin position="20"/>
        <end position="40"/>
    </location>
</feature>
<gene>
    <name evidence="2" type="ORF">D0T92_10465</name>
</gene>
<keyword evidence="3" id="KW-1185">Reference proteome</keyword>
<keyword evidence="1" id="KW-1133">Transmembrane helix</keyword>
<dbReference type="InterPro" id="IPR047814">
    <property type="entry name" value="TfpX/TfpZ-like"/>
</dbReference>
<dbReference type="EMBL" id="CP031700">
    <property type="protein sequence ID" value="QEY26911.1"/>
    <property type="molecule type" value="Genomic_DNA"/>
</dbReference>
<protein>
    <submittedName>
        <fullName evidence="2">Fimb protein</fullName>
    </submittedName>
</protein>
<dbReference type="KEGG" id="nzl:D0T92_10465"/>
<name>A0A5J6PW52_9NEIS</name>
<organism evidence="2 3">
    <name type="scientific">Neisseria zalophi</name>
    <dbReference type="NCBI Taxonomy" id="640030"/>
    <lineage>
        <taxon>Bacteria</taxon>
        <taxon>Pseudomonadati</taxon>
        <taxon>Pseudomonadota</taxon>
        <taxon>Betaproteobacteria</taxon>
        <taxon>Neisseriales</taxon>
        <taxon>Neisseriaceae</taxon>
        <taxon>Neisseria</taxon>
    </lineage>
</organism>
<feature type="transmembrane region" description="Helical" evidence="1">
    <location>
        <begin position="85"/>
        <end position="104"/>
    </location>
</feature>
<evidence type="ECO:0000313" key="3">
    <source>
        <dbReference type="Proteomes" id="UP000325713"/>
    </source>
</evidence>
<sequence length="257" mass="29007">MNNITISRRHFATKAFFTHLSISLLIALLISLIVFQIWYPNPYYKMIGSLKLMGLIMLVDLVCGPLLTLIVANPAKPKKELIRDFGLIGIIQLAALCYGLYALAQSRPVALAFDKDRFYVATAVEIEPDRLAKAPEAFRSLPLFGIYQVGTRNPTNQEEFLEGINLSMAGIPPAARPDWWIPRAQVEKNITNARIPLKTLLDQYPDRAAVIRQYLSNTAKTDNLYYLPLTSEKTLDWIMVFNDKNEAVAYVPVDGFQ</sequence>
<proteinExistence type="predicted"/>
<feature type="transmembrane region" description="Helical" evidence="1">
    <location>
        <begin position="52"/>
        <end position="73"/>
    </location>
</feature>
<evidence type="ECO:0000256" key="1">
    <source>
        <dbReference type="SAM" id="Phobius"/>
    </source>
</evidence>
<dbReference type="NCBIfam" id="NF041437">
    <property type="entry name" value="TfpZ"/>
    <property type="match status" value="1"/>
</dbReference>
<keyword evidence="1" id="KW-0472">Membrane</keyword>